<name>D7EJ36_TRICA</name>
<dbReference type="Proteomes" id="UP000007266">
    <property type="component" value="Unassembled WGS sequence"/>
</dbReference>
<feature type="region of interest" description="Disordered" evidence="1">
    <location>
        <begin position="41"/>
        <end position="63"/>
    </location>
</feature>
<feature type="compositionally biased region" description="Low complexity" evidence="1">
    <location>
        <begin position="105"/>
        <end position="114"/>
    </location>
</feature>
<dbReference type="EMBL" id="KQ972067">
    <property type="protein sequence ID" value="EFA12573.1"/>
    <property type="molecule type" value="Genomic_DNA"/>
</dbReference>
<dbReference type="PANTHER" id="PTHR47501">
    <property type="entry name" value="TRANSPOSASE-RELATED"/>
    <property type="match status" value="1"/>
</dbReference>
<dbReference type="AlphaFoldDB" id="D7EJ36"/>
<evidence type="ECO:0000313" key="3">
    <source>
        <dbReference type="Proteomes" id="UP000007266"/>
    </source>
</evidence>
<dbReference type="InterPro" id="IPR012337">
    <property type="entry name" value="RNaseH-like_sf"/>
</dbReference>
<dbReference type="OMA" id="SLKWKAQ"/>
<sequence>MQQTYSDLLESLSDVSDDIVDPTYKPENEFKKNKMIPDYFGVRQTNPSASKPSFDPDHASTSSNISQDFVERVTIVDTDETFQNCPYLDVRNLSSKRTSSLIEVSGSTGSSTGSHGNGGSTKRQRRITESFSNKAKLTVNQNVFEKRLISFIVNTMSPVAILDNLSFVQLCDGMDLNVISRNTAMKRIEVLFKERLADINQDLRQAKYFFGLTAHWIDNNFKRCSAALACKRFMGCHTFEKIAEILDDTHSKFNLGSGKLLATVSDNGSNFVKAFKEFGLQLRMNEEDEDGENEDLEFETISENLKAMEMESDITISLPKHIRASHTLNLIATTDIKNTILKDITLRTRHTNILAKCNSLWKMASRPKSAEIIQEILGHTLSYPGPTRWNSLYDALTQILQEKDHLLELFEKLGIKTQMLKDTEIAILTDYCQILKPLANSIDILQGEKNTFFGYLMPTLGSLFKKMERLSNTLETSNVAYKILKACQEALLKRFQVFFDFSKAEAKEAIVASFTLPKFKLRWVKAFESFYKEADFGDINSYVHKLVVEAAEKIEVTKSVSMTDIENNTVMDMTDEFFELDRSNSPESLKSCNKRKFELEILQYAEDTSIDLKSLNRFPVIQELFLKYNTCLPSSAPVERLFSFAEIVNAPRRHALSDQHFEQLVILKSNGKRLL</sequence>
<protein>
    <recommendedName>
        <fullName evidence="4">HAT C-terminal dimerisation domain-containing protein</fullName>
    </recommendedName>
</protein>
<evidence type="ECO:0008006" key="4">
    <source>
        <dbReference type="Google" id="ProtNLM"/>
    </source>
</evidence>
<gene>
    <name evidence="2" type="primary">GLEAN_04202</name>
    <name evidence="2" type="ORF">TcasGA2_TC004202</name>
</gene>
<proteinExistence type="predicted"/>
<organism evidence="2 3">
    <name type="scientific">Tribolium castaneum</name>
    <name type="common">Red flour beetle</name>
    <dbReference type="NCBI Taxonomy" id="7070"/>
    <lineage>
        <taxon>Eukaryota</taxon>
        <taxon>Metazoa</taxon>
        <taxon>Ecdysozoa</taxon>
        <taxon>Arthropoda</taxon>
        <taxon>Hexapoda</taxon>
        <taxon>Insecta</taxon>
        <taxon>Pterygota</taxon>
        <taxon>Neoptera</taxon>
        <taxon>Endopterygota</taxon>
        <taxon>Coleoptera</taxon>
        <taxon>Polyphaga</taxon>
        <taxon>Cucujiformia</taxon>
        <taxon>Tenebrionidae</taxon>
        <taxon>Tenebrionidae incertae sedis</taxon>
        <taxon>Tribolium</taxon>
    </lineage>
</organism>
<dbReference type="SUPFAM" id="SSF53098">
    <property type="entry name" value="Ribonuclease H-like"/>
    <property type="match status" value="1"/>
</dbReference>
<dbReference type="PANTHER" id="PTHR47501:SF5">
    <property type="entry name" value="HAT C-TERMINAL DIMERISATION DOMAIN-CONTAINING PROTEIN"/>
    <property type="match status" value="1"/>
</dbReference>
<dbReference type="HOGENOM" id="CLU_013874_2_0_1"/>
<evidence type="ECO:0000313" key="2">
    <source>
        <dbReference type="EMBL" id="EFA12573.1"/>
    </source>
</evidence>
<accession>D7EJ36</accession>
<feature type="region of interest" description="Disordered" evidence="1">
    <location>
        <begin position="101"/>
        <end position="125"/>
    </location>
</feature>
<dbReference type="eggNOG" id="ENOG502QUP8">
    <property type="taxonomic scope" value="Eukaryota"/>
</dbReference>
<dbReference type="PhylomeDB" id="D7EJ36"/>
<reference evidence="2 3" key="2">
    <citation type="journal article" date="2010" name="Nucleic Acids Res.">
        <title>BeetleBase in 2010: revisions to provide comprehensive genomic information for Tribolium castaneum.</title>
        <authorList>
            <person name="Kim H.S."/>
            <person name="Murphy T."/>
            <person name="Xia J."/>
            <person name="Caragea D."/>
            <person name="Park Y."/>
            <person name="Beeman R.W."/>
            <person name="Lorenzen M.D."/>
            <person name="Butcher S."/>
            <person name="Manak J.R."/>
            <person name="Brown S.J."/>
        </authorList>
    </citation>
    <scope>NUCLEOTIDE SEQUENCE [LARGE SCALE GENOMIC DNA]</scope>
    <source>
        <strain evidence="2 3">Georgia GA2</strain>
    </source>
</reference>
<dbReference type="InParanoid" id="D7EJ36"/>
<reference evidence="2 3" key="1">
    <citation type="journal article" date="2008" name="Nature">
        <title>The genome of the model beetle and pest Tribolium castaneum.</title>
        <authorList>
            <consortium name="Tribolium Genome Sequencing Consortium"/>
            <person name="Richards S."/>
            <person name="Gibbs R.A."/>
            <person name="Weinstock G.M."/>
            <person name="Brown S.J."/>
            <person name="Denell R."/>
            <person name="Beeman R.W."/>
            <person name="Gibbs R."/>
            <person name="Beeman R.W."/>
            <person name="Brown S.J."/>
            <person name="Bucher G."/>
            <person name="Friedrich M."/>
            <person name="Grimmelikhuijzen C.J."/>
            <person name="Klingler M."/>
            <person name="Lorenzen M."/>
            <person name="Richards S."/>
            <person name="Roth S."/>
            <person name="Schroder R."/>
            <person name="Tautz D."/>
            <person name="Zdobnov E.M."/>
            <person name="Muzny D."/>
            <person name="Gibbs R.A."/>
            <person name="Weinstock G.M."/>
            <person name="Attaway T."/>
            <person name="Bell S."/>
            <person name="Buhay C.J."/>
            <person name="Chandrabose M.N."/>
            <person name="Chavez D."/>
            <person name="Clerk-Blankenburg K.P."/>
            <person name="Cree A."/>
            <person name="Dao M."/>
            <person name="Davis C."/>
            <person name="Chacko J."/>
            <person name="Dinh H."/>
            <person name="Dugan-Rocha S."/>
            <person name="Fowler G."/>
            <person name="Garner T.T."/>
            <person name="Garnes J."/>
            <person name="Gnirke A."/>
            <person name="Hawes A."/>
            <person name="Hernandez J."/>
            <person name="Hines S."/>
            <person name="Holder M."/>
            <person name="Hume J."/>
            <person name="Jhangiani S.N."/>
            <person name="Joshi V."/>
            <person name="Khan Z.M."/>
            <person name="Jackson L."/>
            <person name="Kovar C."/>
            <person name="Kowis A."/>
            <person name="Lee S."/>
            <person name="Lewis L.R."/>
            <person name="Margolis J."/>
            <person name="Morgan M."/>
            <person name="Nazareth L.V."/>
            <person name="Nguyen N."/>
            <person name="Okwuonu G."/>
            <person name="Parker D."/>
            <person name="Richards S."/>
            <person name="Ruiz S.J."/>
            <person name="Santibanez J."/>
            <person name="Savard J."/>
            <person name="Scherer S.E."/>
            <person name="Schneider B."/>
            <person name="Sodergren E."/>
            <person name="Tautz D."/>
            <person name="Vattahil S."/>
            <person name="Villasana D."/>
            <person name="White C.S."/>
            <person name="Wright R."/>
            <person name="Park Y."/>
            <person name="Beeman R.W."/>
            <person name="Lord J."/>
            <person name="Oppert B."/>
            <person name="Lorenzen M."/>
            <person name="Brown S."/>
            <person name="Wang L."/>
            <person name="Savard J."/>
            <person name="Tautz D."/>
            <person name="Richards S."/>
            <person name="Weinstock G."/>
            <person name="Gibbs R.A."/>
            <person name="Liu Y."/>
            <person name="Worley K."/>
            <person name="Weinstock G."/>
            <person name="Elsik C.G."/>
            <person name="Reese J.T."/>
            <person name="Elhaik E."/>
            <person name="Landan G."/>
            <person name="Graur D."/>
            <person name="Arensburger P."/>
            <person name="Atkinson P."/>
            <person name="Beeman R.W."/>
            <person name="Beidler J."/>
            <person name="Brown S.J."/>
            <person name="Demuth J.P."/>
            <person name="Drury D.W."/>
            <person name="Du Y.Z."/>
            <person name="Fujiwara H."/>
            <person name="Lorenzen M."/>
            <person name="Maselli V."/>
            <person name="Osanai M."/>
            <person name="Park Y."/>
            <person name="Robertson H.M."/>
            <person name="Tu Z."/>
            <person name="Wang J.J."/>
            <person name="Wang S."/>
            <person name="Richards S."/>
            <person name="Song H."/>
            <person name="Zhang L."/>
            <person name="Sodergren E."/>
            <person name="Werner D."/>
            <person name="Stanke M."/>
            <person name="Morgenstern B."/>
            <person name="Solovyev V."/>
            <person name="Kosarev P."/>
            <person name="Brown G."/>
            <person name="Chen H.C."/>
            <person name="Ermolaeva O."/>
            <person name="Hlavina W."/>
            <person name="Kapustin Y."/>
            <person name="Kiryutin B."/>
            <person name="Kitts P."/>
            <person name="Maglott D."/>
            <person name="Pruitt K."/>
            <person name="Sapojnikov V."/>
            <person name="Souvorov A."/>
            <person name="Mackey A.J."/>
            <person name="Waterhouse R.M."/>
            <person name="Wyder S."/>
            <person name="Zdobnov E.M."/>
            <person name="Zdobnov E.M."/>
            <person name="Wyder S."/>
            <person name="Kriventseva E.V."/>
            <person name="Kadowaki T."/>
            <person name="Bork P."/>
            <person name="Aranda M."/>
            <person name="Bao R."/>
            <person name="Beermann A."/>
            <person name="Berns N."/>
            <person name="Bolognesi R."/>
            <person name="Bonneton F."/>
            <person name="Bopp D."/>
            <person name="Brown S.J."/>
            <person name="Bucher G."/>
            <person name="Butts T."/>
            <person name="Chaumot A."/>
            <person name="Denell R.E."/>
            <person name="Ferrier D.E."/>
            <person name="Friedrich M."/>
            <person name="Gordon C.M."/>
            <person name="Jindra M."/>
            <person name="Klingler M."/>
            <person name="Lan Q."/>
            <person name="Lattorff H.M."/>
            <person name="Laudet V."/>
            <person name="von Levetsow C."/>
            <person name="Liu Z."/>
            <person name="Lutz R."/>
            <person name="Lynch J.A."/>
            <person name="da Fonseca R.N."/>
            <person name="Posnien N."/>
            <person name="Reuter R."/>
            <person name="Roth S."/>
            <person name="Savard J."/>
            <person name="Schinko J.B."/>
            <person name="Schmitt C."/>
            <person name="Schoppmeier M."/>
            <person name="Schroder R."/>
            <person name="Shippy T.D."/>
            <person name="Simonnet F."/>
            <person name="Marques-Souza H."/>
            <person name="Tautz D."/>
            <person name="Tomoyasu Y."/>
            <person name="Trauner J."/>
            <person name="Van der Zee M."/>
            <person name="Vervoort M."/>
            <person name="Wittkopp N."/>
            <person name="Wimmer E.A."/>
            <person name="Yang X."/>
            <person name="Jones A.K."/>
            <person name="Sattelle D.B."/>
            <person name="Ebert P.R."/>
            <person name="Nelson D."/>
            <person name="Scott J.G."/>
            <person name="Beeman R.W."/>
            <person name="Muthukrishnan S."/>
            <person name="Kramer K.J."/>
            <person name="Arakane Y."/>
            <person name="Beeman R.W."/>
            <person name="Zhu Q."/>
            <person name="Hogenkamp D."/>
            <person name="Dixit R."/>
            <person name="Oppert B."/>
            <person name="Jiang H."/>
            <person name="Zou Z."/>
            <person name="Marshall J."/>
            <person name="Elpidina E."/>
            <person name="Vinokurov K."/>
            <person name="Oppert C."/>
            <person name="Zou Z."/>
            <person name="Evans J."/>
            <person name="Lu Z."/>
            <person name="Zhao P."/>
            <person name="Sumathipala N."/>
            <person name="Altincicek B."/>
            <person name="Vilcinskas A."/>
            <person name="Williams M."/>
            <person name="Hultmark D."/>
            <person name="Hetru C."/>
            <person name="Jiang H."/>
            <person name="Grimmelikhuijzen C.J."/>
            <person name="Hauser F."/>
            <person name="Cazzamali G."/>
            <person name="Williamson M."/>
            <person name="Park Y."/>
            <person name="Li B."/>
            <person name="Tanaka Y."/>
            <person name="Predel R."/>
            <person name="Neupert S."/>
            <person name="Schachtner J."/>
            <person name="Verleyen P."/>
            <person name="Raible F."/>
            <person name="Bork P."/>
            <person name="Friedrich M."/>
            <person name="Walden K.K."/>
            <person name="Robertson H.M."/>
            <person name="Angeli S."/>
            <person name="Foret S."/>
            <person name="Bucher G."/>
            <person name="Schuetz S."/>
            <person name="Maleszka R."/>
            <person name="Wimmer E.A."/>
            <person name="Beeman R.W."/>
            <person name="Lorenzen M."/>
            <person name="Tomoyasu Y."/>
            <person name="Miller S.C."/>
            <person name="Grossmann D."/>
            <person name="Bucher G."/>
        </authorList>
    </citation>
    <scope>NUCLEOTIDE SEQUENCE [LARGE SCALE GENOMIC DNA]</scope>
    <source>
        <strain evidence="2 3">Georgia GA2</strain>
    </source>
</reference>
<keyword evidence="3" id="KW-1185">Reference proteome</keyword>
<evidence type="ECO:0000256" key="1">
    <source>
        <dbReference type="SAM" id="MobiDB-lite"/>
    </source>
</evidence>